<evidence type="ECO:0000256" key="7">
    <source>
        <dbReference type="SAM" id="Phobius"/>
    </source>
</evidence>
<feature type="transmembrane region" description="Helical" evidence="7">
    <location>
        <begin position="395"/>
        <end position="412"/>
    </location>
</feature>
<evidence type="ECO:0000259" key="8">
    <source>
        <dbReference type="PROSITE" id="PS50850"/>
    </source>
</evidence>
<dbReference type="SUPFAM" id="SSF103473">
    <property type="entry name" value="MFS general substrate transporter"/>
    <property type="match status" value="1"/>
</dbReference>
<keyword evidence="5 7" id="KW-1133">Transmembrane helix</keyword>
<dbReference type="OrthoDB" id="9812221at2"/>
<feature type="transmembrane region" description="Helical" evidence="7">
    <location>
        <begin position="97"/>
        <end position="117"/>
    </location>
</feature>
<dbReference type="CDD" id="cd17321">
    <property type="entry name" value="MFS_MMR_MDR_like"/>
    <property type="match status" value="1"/>
</dbReference>
<dbReference type="NCBIfam" id="TIGR00711">
    <property type="entry name" value="efflux_EmrB"/>
    <property type="match status" value="1"/>
</dbReference>
<dbReference type="AlphaFoldDB" id="A0A380KEY3"/>
<evidence type="ECO:0000256" key="4">
    <source>
        <dbReference type="ARBA" id="ARBA00022692"/>
    </source>
</evidence>
<organism evidence="9 10">
    <name type="scientific">Streptococcus hyointestinalis</name>
    <dbReference type="NCBI Taxonomy" id="1337"/>
    <lineage>
        <taxon>Bacteria</taxon>
        <taxon>Bacillati</taxon>
        <taxon>Bacillota</taxon>
        <taxon>Bacilli</taxon>
        <taxon>Lactobacillales</taxon>
        <taxon>Streptococcaceae</taxon>
        <taxon>Streptococcus</taxon>
    </lineage>
</organism>
<reference evidence="9 10" key="1">
    <citation type="submission" date="2018-06" db="EMBL/GenBank/DDBJ databases">
        <authorList>
            <consortium name="Pathogen Informatics"/>
            <person name="Doyle S."/>
        </authorList>
    </citation>
    <scope>NUCLEOTIDE SEQUENCE [LARGE SCALE GENOMIC DNA]</scope>
    <source>
        <strain evidence="9 10">NCTC12224</strain>
    </source>
</reference>
<evidence type="ECO:0000313" key="10">
    <source>
        <dbReference type="Proteomes" id="UP000254924"/>
    </source>
</evidence>
<evidence type="ECO:0000256" key="5">
    <source>
        <dbReference type="ARBA" id="ARBA00022989"/>
    </source>
</evidence>
<dbReference type="InterPro" id="IPR036259">
    <property type="entry name" value="MFS_trans_sf"/>
</dbReference>
<feature type="transmembrane region" description="Helical" evidence="7">
    <location>
        <begin position="534"/>
        <end position="552"/>
    </location>
</feature>
<dbReference type="PROSITE" id="PS50850">
    <property type="entry name" value="MFS"/>
    <property type="match status" value="1"/>
</dbReference>
<protein>
    <submittedName>
        <fullName evidence="9">MDR permease</fullName>
    </submittedName>
</protein>
<dbReference type="PANTHER" id="PTHR42718:SF46">
    <property type="entry name" value="BLR6921 PROTEIN"/>
    <property type="match status" value="1"/>
</dbReference>
<dbReference type="GO" id="GO:0022857">
    <property type="term" value="F:transmembrane transporter activity"/>
    <property type="evidence" value="ECO:0007669"/>
    <property type="project" value="InterPro"/>
</dbReference>
<feature type="transmembrane region" description="Helical" evidence="7">
    <location>
        <begin position="72"/>
        <end position="91"/>
    </location>
</feature>
<keyword evidence="4 7" id="KW-0812">Transmembrane</keyword>
<gene>
    <name evidence="9" type="primary">emrB_3</name>
    <name evidence="9" type="ORF">NCTC12224_02098</name>
</gene>
<dbReference type="InterPro" id="IPR004638">
    <property type="entry name" value="EmrB-like"/>
</dbReference>
<dbReference type="EMBL" id="UHFN01000007">
    <property type="protein sequence ID" value="SUN62837.1"/>
    <property type="molecule type" value="Genomic_DNA"/>
</dbReference>
<feature type="transmembrane region" description="Helical" evidence="7">
    <location>
        <begin position="296"/>
        <end position="317"/>
    </location>
</feature>
<keyword evidence="6 7" id="KW-0472">Membrane</keyword>
<dbReference type="Gene3D" id="1.20.1250.20">
    <property type="entry name" value="MFS general substrate transporter like domains"/>
    <property type="match status" value="1"/>
</dbReference>
<feature type="transmembrane region" description="Helical" evidence="7">
    <location>
        <begin position="349"/>
        <end position="374"/>
    </location>
</feature>
<keyword evidence="2" id="KW-0813">Transport</keyword>
<evidence type="ECO:0000256" key="1">
    <source>
        <dbReference type="ARBA" id="ARBA00004651"/>
    </source>
</evidence>
<feature type="transmembrane region" description="Helical" evidence="7">
    <location>
        <begin position="41"/>
        <end position="60"/>
    </location>
</feature>
<dbReference type="InterPro" id="IPR011701">
    <property type="entry name" value="MFS"/>
</dbReference>
<evidence type="ECO:0000256" key="6">
    <source>
        <dbReference type="ARBA" id="ARBA00023136"/>
    </source>
</evidence>
<sequence>MKKVLSIFAMCIGIFLCMLDTTVMNIALPSIQDSLDVTLNNLQWALNIYTILFTSLTIPLSQLAERFGNHKCYLLALLLFAIGSLMSSLSTTLTQLIIGRAIQSMGAALIFPLSMTIGINTVSLEARKGVIAALGVTQGLASALGPTIGGVVTQFLGWEWIFLINLPLTALAFLICVTCLGLKERGERVESDVLGAALCMLTLFTMTLGLVQGRSWGWTSITILSLLSSSIVLLVLSILWEKRFKQPMVPLELFKNKAFTGAALAGLLSNVFLVAVTVVLPTYFTRVQNKTELVAALLMTPITAIIFIFSPIAALMIDKLGPRVVIASGFILMTIAYYLFTQIEMSNVVQTSMACLILGGGYGIIAGPITVLAASDFTGTLLSASQSVAGVLRQIGIVLAVAIYVSGLYANLTTAKSESIDYITKIVKTIDVSASKQKTIIETAASSLGKSTSTPTSTNHFSKKEKDRIIEENYEAVLSQYPSTVSNEQKKQIHSSVEETVTKKFQTINKQINTAIQKIKMYAKKRYTKAFTKLYQYSIVFVALSTFSFLLFPKKGMSK</sequence>
<evidence type="ECO:0000313" key="9">
    <source>
        <dbReference type="EMBL" id="SUN62837.1"/>
    </source>
</evidence>
<name>A0A380KEY3_9STRE</name>
<keyword evidence="10" id="KW-1185">Reference proteome</keyword>
<keyword evidence="3" id="KW-1003">Cell membrane</keyword>
<dbReference type="GO" id="GO:0005886">
    <property type="term" value="C:plasma membrane"/>
    <property type="evidence" value="ECO:0007669"/>
    <property type="project" value="UniProtKB-SubCell"/>
</dbReference>
<feature type="transmembrane region" description="Helical" evidence="7">
    <location>
        <begin position="261"/>
        <end position="284"/>
    </location>
</feature>
<dbReference type="PANTHER" id="PTHR42718">
    <property type="entry name" value="MAJOR FACILITATOR SUPERFAMILY MULTIDRUG TRANSPORTER MFSC"/>
    <property type="match status" value="1"/>
</dbReference>
<comment type="subcellular location">
    <subcellularLocation>
        <location evidence="1">Cell membrane</location>
        <topology evidence="1">Multi-pass membrane protein</topology>
    </subcellularLocation>
</comment>
<evidence type="ECO:0000256" key="3">
    <source>
        <dbReference type="ARBA" id="ARBA00022475"/>
    </source>
</evidence>
<feature type="transmembrane region" description="Helical" evidence="7">
    <location>
        <begin position="324"/>
        <end position="343"/>
    </location>
</feature>
<dbReference type="Proteomes" id="UP000254924">
    <property type="component" value="Unassembled WGS sequence"/>
</dbReference>
<dbReference type="PRINTS" id="PR01036">
    <property type="entry name" value="TCRTETB"/>
</dbReference>
<dbReference type="Pfam" id="PF07690">
    <property type="entry name" value="MFS_1"/>
    <property type="match status" value="1"/>
</dbReference>
<evidence type="ECO:0000256" key="2">
    <source>
        <dbReference type="ARBA" id="ARBA00022448"/>
    </source>
</evidence>
<feature type="transmembrane region" description="Helical" evidence="7">
    <location>
        <begin position="160"/>
        <end position="181"/>
    </location>
</feature>
<dbReference type="InterPro" id="IPR020846">
    <property type="entry name" value="MFS_dom"/>
</dbReference>
<proteinExistence type="predicted"/>
<dbReference type="Gene3D" id="1.20.1720.10">
    <property type="entry name" value="Multidrug resistance protein D"/>
    <property type="match status" value="1"/>
</dbReference>
<feature type="transmembrane region" description="Helical" evidence="7">
    <location>
        <begin position="129"/>
        <end position="148"/>
    </location>
</feature>
<feature type="transmembrane region" description="Helical" evidence="7">
    <location>
        <begin position="217"/>
        <end position="240"/>
    </location>
</feature>
<accession>A0A380KEY3</accession>
<feature type="domain" description="Major facilitator superfamily (MFS) profile" evidence="8">
    <location>
        <begin position="6"/>
        <end position="436"/>
    </location>
</feature>